<feature type="compositionally biased region" description="Basic and acidic residues" evidence="1">
    <location>
        <begin position="489"/>
        <end position="498"/>
    </location>
</feature>
<proteinExistence type="predicted"/>
<dbReference type="InterPro" id="IPR029063">
    <property type="entry name" value="SAM-dependent_MTases_sf"/>
</dbReference>
<dbReference type="SUPFAM" id="SSF53335">
    <property type="entry name" value="S-adenosyl-L-methionine-dependent methyltransferases"/>
    <property type="match status" value="1"/>
</dbReference>
<feature type="region of interest" description="Disordered" evidence="1">
    <location>
        <begin position="486"/>
        <end position="554"/>
    </location>
</feature>
<dbReference type="Pfam" id="PF13578">
    <property type="entry name" value="Methyltransf_24"/>
    <property type="match status" value="1"/>
</dbReference>
<dbReference type="Proteomes" id="UP000186817">
    <property type="component" value="Unassembled WGS sequence"/>
</dbReference>
<protein>
    <submittedName>
        <fullName evidence="2">Uncharacterized protein</fullName>
    </submittedName>
</protein>
<dbReference type="Gene3D" id="3.40.50.150">
    <property type="entry name" value="Vaccinia Virus protein VP39"/>
    <property type="match status" value="1"/>
</dbReference>
<organism evidence="2 3">
    <name type="scientific">Symbiodinium microadriaticum</name>
    <name type="common">Dinoflagellate</name>
    <name type="synonym">Zooxanthella microadriatica</name>
    <dbReference type="NCBI Taxonomy" id="2951"/>
    <lineage>
        <taxon>Eukaryota</taxon>
        <taxon>Sar</taxon>
        <taxon>Alveolata</taxon>
        <taxon>Dinophyceae</taxon>
        <taxon>Suessiales</taxon>
        <taxon>Symbiodiniaceae</taxon>
        <taxon>Symbiodinium</taxon>
    </lineage>
</organism>
<evidence type="ECO:0000313" key="3">
    <source>
        <dbReference type="Proteomes" id="UP000186817"/>
    </source>
</evidence>
<keyword evidence="3" id="KW-1185">Reference proteome</keyword>
<feature type="compositionally biased region" description="Basic and acidic residues" evidence="1">
    <location>
        <begin position="508"/>
        <end position="517"/>
    </location>
</feature>
<evidence type="ECO:0000313" key="2">
    <source>
        <dbReference type="EMBL" id="OLP85557.1"/>
    </source>
</evidence>
<accession>A0A1Q9CRN9</accession>
<dbReference type="EMBL" id="LSRX01000969">
    <property type="protein sequence ID" value="OLP85557.1"/>
    <property type="molecule type" value="Genomic_DNA"/>
</dbReference>
<comment type="caution">
    <text evidence="2">The sequence shown here is derived from an EMBL/GenBank/DDBJ whole genome shotgun (WGS) entry which is preliminary data.</text>
</comment>
<name>A0A1Q9CRN9_SYMMI</name>
<feature type="region of interest" description="Disordered" evidence="1">
    <location>
        <begin position="615"/>
        <end position="636"/>
    </location>
</feature>
<feature type="compositionally biased region" description="Basic and acidic residues" evidence="1">
    <location>
        <begin position="615"/>
        <end position="625"/>
    </location>
</feature>
<sequence length="868" mass="95957">MYSVRDILSACDSDHLLPPHTIDRSFRNSTLALLEAMESAGQGPKPGSVSSLVLWVALQWDSSMVSLFILTSQMAMMCFSEMYGWAAFLTGCQHVVKLIRHLAAEVPGRMRDPGGWSEESIPTWVEAATERAIEVMLSSLWSLSSSLCIHLPNPYSAADRSACSAAWSCWTMHQRMAQMTAALTTWSWIVQLQLEMALLWTLSPPPEPRPSLPDLLVGMQPGELDGHEDIQGAAFSCLLRLAFPKTMLSKIYMVEVGVHQAALAARLLREHPQLQYLGIDPYRGYYEGRKSEEGPKRYGAPEHYRSSLRRLRQFGQRAHLCRSTSMQASKGPLHSCRSRWAAANLDAVFIDGEHDFASVDQDLRLWAPRVRPGGLVAGHDYRRVACIQISSRSVRLPLQLSSDERSPCCSSLANPDGVPVLLAIGQYVAEGLPHALDLVQAVHRRRAALVGIYLLAGNFKWVRTVFGGGSLDGKEPERANFALGGAREIQADPKDPAAKKKQQTGPEIPKDTKESTARRKQSTGGFARPAEPPPQDLEPAGQTEPSDVHELAERPAEKGLQEEALSIVASVAAIPVEATRRMRIDLELRSNFGRVRPKSRASPLVEHSCHIDIRRRRQSETEAKMATEQGEGDGAVPAEPAEATKTMQVVVHSIAGEELLAMQCPADWMASDIARKVEPKLTWQVKLQLRDQVLQGNECLAHLASSGDLELTAVFLRETVAGVYAAWACSILVLHPDHRAAFLWYDDYWDDPLMRSCPQRTAAEWASEEATGSWSLDGADLAANAFEGQLKLESWVSDSKASDRQSYKKPSISEIMLVTKLYHKFTGDAERSTEPEEKEFYRVCHFDGEPAVHLDEHGSGKRADPAAT</sequence>
<evidence type="ECO:0000256" key="1">
    <source>
        <dbReference type="SAM" id="MobiDB-lite"/>
    </source>
</evidence>
<dbReference type="AlphaFoldDB" id="A0A1Q9CRN9"/>
<dbReference type="OrthoDB" id="186626at2759"/>
<reference evidence="2 3" key="1">
    <citation type="submission" date="2016-02" db="EMBL/GenBank/DDBJ databases">
        <title>Genome analysis of coral dinoflagellate symbionts highlights evolutionary adaptations to a symbiotic lifestyle.</title>
        <authorList>
            <person name="Aranda M."/>
            <person name="Li Y."/>
            <person name="Liew Y.J."/>
            <person name="Baumgarten S."/>
            <person name="Simakov O."/>
            <person name="Wilson M."/>
            <person name="Piel J."/>
            <person name="Ashoor H."/>
            <person name="Bougouffa S."/>
            <person name="Bajic V.B."/>
            <person name="Ryu T."/>
            <person name="Ravasi T."/>
            <person name="Bayer T."/>
            <person name="Micklem G."/>
            <person name="Kim H."/>
            <person name="Bhak J."/>
            <person name="Lajeunesse T.C."/>
            <person name="Voolstra C.R."/>
        </authorList>
    </citation>
    <scope>NUCLEOTIDE SEQUENCE [LARGE SCALE GENOMIC DNA]</scope>
    <source>
        <strain evidence="2 3">CCMP2467</strain>
    </source>
</reference>
<gene>
    <name evidence="2" type="ORF">AK812_SmicGene33431</name>
</gene>